<evidence type="ECO:0000313" key="10">
    <source>
        <dbReference type="EMBL" id="RIV39981.1"/>
    </source>
</evidence>
<evidence type="ECO:0000256" key="7">
    <source>
        <dbReference type="ARBA" id="ARBA00023136"/>
    </source>
</evidence>
<comment type="subcellular location">
    <subcellularLocation>
        <location evidence="1 8">Cell membrane</location>
        <topology evidence="1 8">Multi-pass membrane protein</topology>
    </subcellularLocation>
</comment>
<gene>
    <name evidence="10" type="ORF">D2L64_06520</name>
</gene>
<dbReference type="GO" id="GO:0015295">
    <property type="term" value="F:solute:proton symporter activity"/>
    <property type="evidence" value="ECO:0007669"/>
    <property type="project" value="TreeGrafter"/>
</dbReference>
<feature type="transmembrane region" description="Helical" evidence="8">
    <location>
        <begin position="401"/>
        <end position="422"/>
    </location>
</feature>
<feature type="transmembrane region" description="Helical" evidence="8">
    <location>
        <begin position="71"/>
        <end position="90"/>
    </location>
</feature>
<keyword evidence="7 8" id="KW-0472">Membrane</keyword>
<feature type="transmembrane region" description="Helical" evidence="8">
    <location>
        <begin position="38"/>
        <end position="59"/>
    </location>
</feature>
<dbReference type="Pfam" id="PF02652">
    <property type="entry name" value="Lactate_perm"/>
    <property type="match status" value="2"/>
</dbReference>
<protein>
    <recommendedName>
        <fullName evidence="8">L-lactate permease</fullName>
    </recommendedName>
</protein>
<sequence>MYRPTLDPLADSLAWSALVAGLPIVTLFLLLGVLRVRAWLAALGALAVALLVSVVAYSMPTGQALLTASQGATFALFPLVWTFGTAIWIYRMTVTSGHFDVLRRSFARVSDDQQVQALVIAFCFGSLLEGLAGQGTPVAITTVMLLALGFRPMKAATVALVANTVPAAFGPLGLPITTLARVTDLPTDELGAMAGRQVPVIALFIPLLLVGMVGGRRGLRRTWHVALACGLSFALAQFLTSNYFAMALADIVAGLVSAVVVTVTARVWPPRRDDEPVVDGAELGASAPPTRPDGPLGLDGPSGTGGPATLAGASGSGGAGGTADRAVSVAGRPDPAAHPPDTAVEVWRAYAPYLVIVAIFGLSQVPVVADALNAVTVTFNWPGLHLLTASGGPSTLPVFRFNWLSSTGTLLVLAGLVTMAILRVTPRAALVAYGQTLSSLRWAILTVCGLLALAFVMNGSGQTATLGTWMAGAGGLFALLSPILGWLGVALTGSDTSSNSLFGALQVTAAQRAGLDPVLLAAANASGGVVGKMISLQNLTIAASAVGLSGREGDLFRRMFGWSVVLICAMALLVGLQATPVLSWMVP</sequence>
<dbReference type="Proteomes" id="UP000283832">
    <property type="component" value="Unassembled WGS sequence"/>
</dbReference>
<dbReference type="PANTHER" id="PTHR30003:SF0">
    <property type="entry name" value="GLYCOLATE PERMEASE GLCA-RELATED"/>
    <property type="match status" value="1"/>
</dbReference>
<proteinExistence type="inferred from homology"/>
<feature type="transmembrane region" description="Helical" evidence="8">
    <location>
        <begin position="12"/>
        <end position="31"/>
    </location>
</feature>
<keyword evidence="5 8" id="KW-0812">Transmembrane</keyword>
<evidence type="ECO:0000256" key="5">
    <source>
        <dbReference type="ARBA" id="ARBA00022692"/>
    </source>
</evidence>
<feature type="transmembrane region" description="Helical" evidence="8">
    <location>
        <begin position="194"/>
        <end position="213"/>
    </location>
</feature>
<dbReference type="GO" id="GO:0015129">
    <property type="term" value="F:lactate transmembrane transporter activity"/>
    <property type="evidence" value="ECO:0007669"/>
    <property type="project" value="UniProtKB-UniRule"/>
</dbReference>
<feature type="transmembrane region" description="Helical" evidence="8">
    <location>
        <begin position="251"/>
        <end position="268"/>
    </location>
</feature>
<evidence type="ECO:0000256" key="1">
    <source>
        <dbReference type="ARBA" id="ARBA00004651"/>
    </source>
</evidence>
<comment type="caution">
    <text evidence="10">The sequence shown here is derived from an EMBL/GenBank/DDBJ whole genome shotgun (WGS) entry which is preliminary data.</text>
</comment>
<dbReference type="OrthoDB" id="9761056at2"/>
<feature type="region of interest" description="Disordered" evidence="9">
    <location>
        <begin position="274"/>
        <end position="338"/>
    </location>
</feature>
<organism evidence="10 11">
    <name type="scientific">Micromonospora radicis</name>
    <dbReference type="NCBI Taxonomy" id="1894971"/>
    <lineage>
        <taxon>Bacteria</taxon>
        <taxon>Bacillati</taxon>
        <taxon>Actinomycetota</taxon>
        <taxon>Actinomycetes</taxon>
        <taxon>Micromonosporales</taxon>
        <taxon>Micromonosporaceae</taxon>
        <taxon>Micromonospora</taxon>
    </lineage>
</organism>
<keyword evidence="6 8" id="KW-1133">Transmembrane helix</keyword>
<accession>A0A418MXY7</accession>
<evidence type="ECO:0000256" key="4">
    <source>
        <dbReference type="ARBA" id="ARBA00022475"/>
    </source>
</evidence>
<name>A0A418MXY7_9ACTN</name>
<evidence type="ECO:0000256" key="3">
    <source>
        <dbReference type="ARBA" id="ARBA00022448"/>
    </source>
</evidence>
<keyword evidence="3 8" id="KW-0813">Transport</keyword>
<evidence type="ECO:0000256" key="2">
    <source>
        <dbReference type="ARBA" id="ARBA00010100"/>
    </source>
</evidence>
<keyword evidence="11" id="KW-1185">Reference proteome</keyword>
<feature type="transmembrane region" description="Helical" evidence="8">
    <location>
        <begin position="442"/>
        <end position="460"/>
    </location>
</feature>
<dbReference type="RefSeq" id="WP_119573790.1">
    <property type="nucleotide sequence ID" value="NZ_QXEC01000004.1"/>
</dbReference>
<evidence type="ECO:0000256" key="8">
    <source>
        <dbReference type="RuleBase" id="RU365092"/>
    </source>
</evidence>
<feature type="transmembrane region" description="Helical" evidence="8">
    <location>
        <begin position="353"/>
        <end position="381"/>
    </location>
</feature>
<keyword evidence="4 8" id="KW-1003">Cell membrane</keyword>
<dbReference type="GO" id="GO:0005886">
    <property type="term" value="C:plasma membrane"/>
    <property type="evidence" value="ECO:0007669"/>
    <property type="project" value="UniProtKB-SubCell"/>
</dbReference>
<reference evidence="10 11" key="1">
    <citation type="submission" date="2018-08" db="EMBL/GenBank/DDBJ databases">
        <title>Jishengella sp. nov., isolated from a root of Azadirachta indica A. Juss. var. siamensis Valenton.</title>
        <authorList>
            <person name="Kuncharoen N."/>
            <person name="Tanasupawat S."/>
            <person name="Kudo T."/>
            <person name="Ohkuma M."/>
        </authorList>
    </citation>
    <scope>NUCLEOTIDE SEQUENCE [LARGE SCALE GENOMIC DNA]</scope>
    <source>
        <strain evidence="10 11">AZ1-13</strain>
    </source>
</reference>
<feature type="transmembrane region" description="Helical" evidence="8">
    <location>
        <begin position="466"/>
        <end position="491"/>
    </location>
</feature>
<evidence type="ECO:0000313" key="11">
    <source>
        <dbReference type="Proteomes" id="UP000283832"/>
    </source>
</evidence>
<dbReference type="AlphaFoldDB" id="A0A418MXY7"/>
<feature type="transmembrane region" description="Helical" evidence="8">
    <location>
        <begin position="225"/>
        <end position="245"/>
    </location>
</feature>
<dbReference type="EMBL" id="QXEC01000004">
    <property type="protein sequence ID" value="RIV39981.1"/>
    <property type="molecule type" value="Genomic_DNA"/>
</dbReference>
<feature type="transmembrane region" description="Helical" evidence="8">
    <location>
        <begin position="559"/>
        <end position="578"/>
    </location>
</feature>
<feature type="transmembrane region" description="Helical" evidence="8">
    <location>
        <begin position="155"/>
        <end position="174"/>
    </location>
</feature>
<comment type="similarity">
    <text evidence="2 8">Belongs to the lactate permease family.</text>
</comment>
<dbReference type="InterPro" id="IPR003804">
    <property type="entry name" value="Lactate_perm"/>
</dbReference>
<dbReference type="PANTHER" id="PTHR30003">
    <property type="entry name" value="L-LACTATE PERMEASE"/>
    <property type="match status" value="1"/>
</dbReference>
<evidence type="ECO:0000256" key="9">
    <source>
        <dbReference type="SAM" id="MobiDB-lite"/>
    </source>
</evidence>
<evidence type="ECO:0000256" key="6">
    <source>
        <dbReference type="ARBA" id="ARBA00022989"/>
    </source>
</evidence>
<comment type="function">
    <text evidence="8">Uptake of L-lactate across the membrane. Can also transport D-lactate and glycolate.</text>
</comment>